<comment type="catalytic activity">
    <reaction evidence="7">
        <text>Couples ATP hydrolysis with the unwinding of duplex DNA by translocating in the 3'-5' direction.</text>
        <dbReference type="EC" id="5.6.2.4"/>
    </reaction>
</comment>
<comment type="caution">
    <text evidence="12">The sequence shown here is derived from an EMBL/GenBank/DDBJ whole genome shotgun (WGS) entry which is preliminary data.</text>
</comment>
<evidence type="ECO:0000256" key="6">
    <source>
        <dbReference type="ARBA" id="ARBA00023235"/>
    </source>
</evidence>
<keyword evidence="13" id="KW-1185">Reference proteome</keyword>
<dbReference type="GO" id="GO:0004386">
    <property type="term" value="F:helicase activity"/>
    <property type="evidence" value="ECO:0007669"/>
    <property type="project" value="UniProtKB-KW"/>
</dbReference>
<keyword evidence="4 12" id="KW-0347">Helicase</keyword>
<evidence type="ECO:0000259" key="11">
    <source>
        <dbReference type="PROSITE" id="PS51194"/>
    </source>
</evidence>
<dbReference type="RefSeq" id="WP_386047872.1">
    <property type="nucleotide sequence ID" value="NZ_JBHUIO010000009.1"/>
</dbReference>
<dbReference type="InterPro" id="IPR006935">
    <property type="entry name" value="Helicase/UvrB_N"/>
</dbReference>
<evidence type="ECO:0000256" key="7">
    <source>
        <dbReference type="ARBA" id="ARBA00034617"/>
    </source>
</evidence>
<dbReference type="Pfam" id="PF13625">
    <property type="entry name" value="Helicase_C_3"/>
    <property type="match status" value="1"/>
</dbReference>
<dbReference type="InterPro" id="IPR050615">
    <property type="entry name" value="ATP-dep_DNA_Helicase"/>
</dbReference>
<sequence length="563" mass="62859">MTAMSSSETLRKPLIVQSDGTILLEVAHPRYQQVRDQLLHFADLVKSPEHFHTYRIGALSLWQAASVGQSPEGVLSVLHEHSRYSLPLALQQMVLAEMNKYGSLILIPGDGCHILQGDRDLLAAIRHLPGMAAHLSGKRRVELQIKESARGSVKRLLASYGYPVLDRIGHVQGERLSIALRKKTLTGNAFLLRSYQQEAIESFSAGGIGEGSGVIVLPCGAGKTVVGIGVIAKLQTNTLVLTPNVLAARQWIRELLDKTNVSPDQVGEYTAEKKDVRPITVTTYQMLTYRKGEEHPHFAQLNGCGWGLIIYDEVHLLPAPIFRLTADVQSTRRLGLTATLVREDGAEHDVFAMIGPKRYEVPWKAMEADGYLAQARCYEVQVKMSGEWQARYELAAKRQKYRLASLNPAKVEVILSLLQKHRGDRVLIIGQYLEQLHDLATRLGVPVVTGRTKLEAREEQFRRFREGQSSVLIVSKVANVALDLPDANVAIQISGTFGSRQEEAQRIGRILRPNSDRSESHFYTVVTRGTVDCEMADRRQLFLTEQGYSYRLLDAEEICLAKW</sequence>
<feature type="domain" description="Helicase ATP-binding" evidence="10">
    <location>
        <begin position="204"/>
        <end position="358"/>
    </location>
</feature>
<keyword evidence="3" id="KW-0378">Hydrolase</keyword>
<dbReference type="Pfam" id="PF04851">
    <property type="entry name" value="ResIII"/>
    <property type="match status" value="1"/>
</dbReference>
<gene>
    <name evidence="12" type="ORF">ACFSOY_14790</name>
</gene>
<comment type="similarity">
    <text evidence="1">Belongs to the helicase family. RAD25/XPB subfamily.</text>
</comment>
<evidence type="ECO:0000256" key="8">
    <source>
        <dbReference type="ARBA" id="ARBA00034808"/>
    </source>
</evidence>
<dbReference type="InterPro" id="IPR032438">
    <property type="entry name" value="ERCC3_RAD25_C"/>
</dbReference>
<dbReference type="PANTHER" id="PTHR11274:SF0">
    <property type="entry name" value="GENERAL TRANSCRIPTION AND DNA REPAIR FACTOR IIH HELICASE SUBUNIT XPB"/>
    <property type="match status" value="1"/>
</dbReference>
<evidence type="ECO:0000256" key="1">
    <source>
        <dbReference type="ARBA" id="ARBA00006637"/>
    </source>
</evidence>
<evidence type="ECO:0000256" key="2">
    <source>
        <dbReference type="ARBA" id="ARBA00022741"/>
    </source>
</evidence>
<accession>A0ABW4ZZ03</accession>
<evidence type="ECO:0000259" key="10">
    <source>
        <dbReference type="PROSITE" id="PS51192"/>
    </source>
</evidence>
<proteinExistence type="inferred from homology"/>
<name>A0ABW4ZZ03_9BACL</name>
<dbReference type="EMBL" id="JBHUIO010000009">
    <property type="protein sequence ID" value="MFD2171233.1"/>
    <property type="molecule type" value="Genomic_DNA"/>
</dbReference>
<dbReference type="SMART" id="SM00487">
    <property type="entry name" value="DEXDc"/>
    <property type="match status" value="1"/>
</dbReference>
<dbReference type="Gene3D" id="3.40.50.300">
    <property type="entry name" value="P-loop containing nucleotide triphosphate hydrolases"/>
    <property type="match status" value="2"/>
</dbReference>
<keyword evidence="5" id="KW-0067">ATP-binding</keyword>
<evidence type="ECO:0000313" key="13">
    <source>
        <dbReference type="Proteomes" id="UP001597343"/>
    </source>
</evidence>
<keyword evidence="2" id="KW-0547">Nucleotide-binding</keyword>
<dbReference type="PROSITE" id="PS51192">
    <property type="entry name" value="HELICASE_ATP_BIND_1"/>
    <property type="match status" value="1"/>
</dbReference>
<dbReference type="PROSITE" id="PS51194">
    <property type="entry name" value="HELICASE_CTER"/>
    <property type="match status" value="1"/>
</dbReference>
<reference evidence="13" key="1">
    <citation type="journal article" date="2019" name="Int. J. Syst. Evol. Microbiol.">
        <title>The Global Catalogue of Microorganisms (GCM) 10K type strain sequencing project: providing services to taxonomists for standard genome sequencing and annotation.</title>
        <authorList>
            <consortium name="The Broad Institute Genomics Platform"/>
            <consortium name="The Broad Institute Genome Sequencing Center for Infectious Disease"/>
            <person name="Wu L."/>
            <person name="Ma J."/>
        </authorList>
    </citation>
    <scope>NUCLEOTIDE SEQUENCE [LARGE SCALE GENOMIC DNA]</scope>
    <source>
        <strain evidence="13">CGMCC 1.13574</strain>
    </source>
</reference>
<evidence type="ECO:0000256" key="9">
    <source>
        <dbReference type="ARBA" id="ARBA00048988"/>
    </source>
</evidence>
<protein>
    <recommendedName>
        <fullName evidence="8">DNA 3'-5' helicase</fullName>
        <ecNumber evidence="8">5.6.2.4</ecNumber>
    </recommendedName>
</protein>
<dbReference type="SUPFAM" id="SSF52540">
    <property type="entry name" value="P-loop containing nucleoside triphosphate hydrolases"/>
    <property type="match status" value="1"/>
</dbReference>
<evidence type="ECO:0000256" key="5">
    <source>
        <dbReference type="ARBA" id="ARBA00022840"/>
    </source>
</evidence>
<dbReference type="NCBIfam" id="NF045503">
    <property type="entry name" value="repair_heli_XPB"/>
    <property type="match status" value="1"/>
</dbReference>
<keyword evidence="6" id="KW-0413">Isomerase</keyword>
<organism evidence="12 13">
    <name type="scientific">Tumebacillus lipolyticus</name>
    <dbReference type="NCBI Taxonomy" id="1280370"/>
    <lineage>
        <taxon>Bacteria</taxon>
        <taxon>Bacillati</taxon>
        <taxon>Bacillota</taxon>
        <taxon>Bacilli</taxon>
        <taxon>Bacillales</taxon>
        <taxon>Alicyclobacillaceae</taxon>
        <taxon>Tumebacillus</taxon>
    </lineage>
</organism>
<comment type="catalytic activity">
    <reaction evidence="9">
        <text>ATP + H2O = ADP + phosphate + H(+)</text>
        <dbReference type="Rhea" id="RHEA:13065"/>
        <dbReference type="ChEBI" id="CHEBI:15377"/>
        <dbReference type="ChEBI" id="CHEBI:15378"/>
        <dbReference type="ChEBI" id="CHEBI:30616"/>
        <dbReference type="ChEBI" id="CHEBI:43474"/>
        <dbReference type="ChEBI" id="CHEBI:456216"/>
        <dbReference type="EC" id="5.6.2.4"/>
    </reaction>
</comment>
<dbReference type="InterPro" id="IPR027417">
    <property type="entry name" value="P-loop_NTPase"/>
</dbReference>
<dbReference type="EC" id="5.6.2.4" evidence="8"/>
<evidence type="ECO:0000256" key="4">
    <source>
        <dbReference type="ARBA" id="ARBA00022806"/>
    </source>
</evidence>
<dbReference type="InterPro" id="IPR001650">
    <property type="entry name" value="Helicase_C-like"/>
</dbReference>
<dbReference type="Proteomes" id="UP001597343">
    <property type="component" value="Unassembled WGS sequence"/>
</dbReference>
<dbReference type="SMART" id="SM00490">
    <property type="entry name" value="HELICc"/>
    <property type="match status" value="1"/>
</dbReference>
<dbReference type="Pfam" id="PF16203">
    <property type="entry name" value="ERCC3_RAD25_C"/>
    <property type="match status" value="1"/>
</dbReference>
<dbReference type="CDD" id="cd18789">
    <property type="entry name" value="SF2_C_XPB"/>
    <property type="match status" value="1"/>
</dbReference>
<evidence type="ECO:0000313" key="12">
    <source>
        <dbReference type="EMBL" id="MFD2171233.1"/>
    </source>
</evidence>
<dbReference type="InterPro" id="IPR032830">
    <property type="entry name" value="XPB/Ssl2_N"/>
</dbReference>
<feature type="domain" description="Helicase C-terminal" evidence="11">
    <location>
        <begin position="410"/>
        <end position="558"/>
    </location>
</feature>
<evidence type="ECO:0000256" key="3">
    <source>
        <dbReference type="ARBA" id="ARBA00022801"/>
    </source>
</evidence>
<dbReference type="PANTHER" id="PTHR11274">
    <property type="entry name" value="RAD25/XP-B DNA REPAIR HELICASE"/>
    <property type="match status" value="1"/>
</dbReference>
<dbReference type="InterPro" id="IPR014001">
    <property type="entry name" value="Helicase_ATP-bd"/>
</dbReference>